<dbReference type="InterPro" id="IPR024726">
    <property type="entry name" value="FhuF_C"/>
</dbReference>
<protein>
    <submittedName>
        <fullName evidence="2">(2Fe-2S)-binding protein</fullName>
    </submittedName>
</protein>
<dbReference type="PRINTS" id="PR01714">
    <property type="entry name" value="2FE2SRDCTASE"/>
</dbReference>
<dbReference type="AlphaFoldDB" id="A0A5M4FAI3"/>
<proteinExistence type="predicted"/>
<dbReference type="EMBL" id="SDPQ02000003">
    <property type="protein sequence ID" value="KAA1395393.1"/>
    <property type="molecule type" value="Genomic_DNA"/>
</dbReference>
<organism evidence="2 3">
    <name type="scientific">Aeromicrobium ginsengisoli</name>
    <dbReference type="NCBI Taxonomy" id="363867"/>
    <lineage>
        <taxon>Bacteria</taxon>
        <taxon>Bacillati</taxon>
        <taxon>Actinomycetota</taxon>
        <taxon>Actinomycetes</taxon>
        <taxon>Propionibacteriales</taxon>
        <taxon>Nocardioidaceae</taxon>
        <taxon>Aeromicrobium</taxon>
    </lineage>
</organism>
<evidence type="ECO:0000313" key="2">
    <source>
        <dbReference type="EMBL" id="KAA1395393.1"/>
    </source>
</evidence>
<keyword evidence="3" id="KW-1185">Reference proteome</keyword>
<dbReference type="InterPro" id="IPR008090">
    <property type="entry name" value="Fe_iron_reduct"/>
</dbReference>
<dbReference type="Proteomes" id="UP000380867">
    <property type="component" value="Unassembled WGS sequence"/>
</dbReference>
<feature type="domain" description="Ferric siderophore reductase C-terminal" evidence="1">
    <location>
        <begin position="214"/>
        <end position="234"/>
    </location>
</feature>
<gene>
    <name evidence="2" type="ORF">ESP70_014645</name>
</gene>
<comment type="caution">
    <text evidence="2">The sequence shown here is derived from an EMBL/GenBank/DDBJ whole genome shotgun (WGS) entry which is preliminary data.</text>
</comment>
<dbReference type="Pfam" id="PF11575">
    <property type="entry name" value="FhuF_C"/>
    <property type="match status" value="1"/>
</dbReference>
<name>A0A5M4FAI3_9ACTN</name>
<sequence>MTTGPDDAALDLAAEVGPFFVLDRWAPDAGWRPLRELTESDVIAGRVAAAREMLAERSRVAVAEIEERATASIVFLGLAARLVSPAFASAVLAERVPHLLLDELWWRPVVGGPWPLARSSVGESTAGELAEDLDARILQPIVAPVLDAFGRTYAVSPQVLWGNVASSLAGALTMLRAARPDRAEAATQLVGQLLDHGTLAGTGDLDPAGPSFVRRSCCLFYRVPGAGICGDCVLDEAPKPA</sequence>
<evidence type="ECO:0000259" key="1">
    <source>
        <dbReference type="Pfam" id="PF11575"/>
    </source>
</evidence>
<dbReference type="OrthoDB" id="3290158at2"/>
<dbReference type="RefSeq" id="WP_149690059.1">
    <property type="nucleotide sequence ID" value="NZ_SDPQ02000003.1"/>
</dbReference>
<dbReference type="GO" id="GO:0051537">
    <property type="term" value="F:2 iron, 2 sulfur cluster binding"/>
    <property type="evidence" value="ECO:0007669"/>
    <property type="project" value="InterPro"/>
</dbReference>
<accession>A0A5M4FAI3</accession>
<reference evidence="2" key="1">
    <citation type="submission" date="2019-09" db="EMBL/GenBank/DDBJ databases">
        <authorList>
            <person name="Li J."/>
        </authorList>
    </citation>
    <scope>NUCLEOTIDE SEQUENCE [LARGE SCALE GENOMIC DNA]</scope>
    <source>
        <strain evidence="2">JCM 14732</strain>
    </source>
</reference>
<evidence type="ECO:0000313" key="3">
    <source>
        <dbReference type="Proteomes" id="UP000380867"/>
    </source>
</evidence>